<keyword evidence="2" id="KW-1185">Reference proteome</keyword>
<proteinExistence type="predicted"/>
<evidence type="ECO:0000313" key="1">
    <source>
        <dbReference type="EMBL" id="OJD37391.1"/>
    </source>
</evidence>
<dbReference type="Proteomes" id="UP000183809">
    <property type="component" value="Unassembled WGS sequence"/>
</dbReference>
<accession>A0A1J9SA81</accession>
<reference evidence="1 2" key="1">
    <citation type="submission" date="2016-10" db="EMBL/GenBank/DDBJ databases">
        <title>Proteomics and genomics reveal pathogen-plant mechanisms compatible with a hemibiotrophic lifestyle of Diplodia corticola.</title>
        <authorList>
            <person name="Fernandes I."/>
            <person name="De Jonge R."/>
            <person name="Van De Peer Y."/>
            <person name="Devreese B."/>
            <person name="Alves A."/>
            <person name="Esteves A.C."/>
        </authorList>
    </citation>
    <scope>NUCLEOTIDE SEQUENCE [LARGE SCALE GENOMIC DNA]</scope>
    <source>
        <strain evidence="1 2">CBS 112549</strain>
    </source>
</reference>
<dbReference type="OrthoDB" id="2968825at2759"/>
<sequence>MVLVKRKCPPERRKAVIAVRATASSPTLSVGATPPQHFSIRISLRIAQTTRPGEAITIATTGTVFEGCATARGSDPLAQRRGSLVATAAPTADAGSQQPRAINLGGLIVRKARAAEMPDQDLKEKPGTRLLTIPAEGSVEVAHDLPVDRIFLHERKLREEDVVGEEWRFRFHDGWVGTTWWCWGDLEGEGEGGLREKRLSCWHEGMALWGHAKPDVGDGWVLGLDPAELVFEVEEEGSEFRFVE</sequence>
<gene>
    <name evidence="1" type="ORF">BKCO1_7000214</name>
</gene>
<protein>
    <submittedName>
        <fullName evidence="1">Aconitate hydratase 1</fullName>
    </submittedName>
</protein>
<comment type="caution">
    <text evidence="1">The sequence shown here is derived from an EMBL/GenBank/DDBJ whole genome shotgun (WGS) entry which is preliminary data.</text>
</comment>
<dbReference type="EMBL" id="MNUE01000007">
    <property type="protein sequence ID" value="OJD37391.1"/>
    <property type="molecule type" value="Genomic_DNA"/>
</dbReference>
<name>A0A1J9SA81_9PEZI</name>
<dbReference type="GeneID" id="31018929"/>
<dbReference type="AlphaFoldDB" id="A0A1J9SA81"/>
<evidence type="ECO:0000313" key="2">
    <source>
        <dbReference type="Proteomes" id="UP000183809"/>
    </source>
</evidence>
<organism evidence="1 2">
    <name type="scientific">Diplodia corticola</name>
    <dbReference type="NCBI Taxonomy" id="236234"/>
    <lineage>
        <taxon>Eukaryota</taxon>
        <taxon>Fungi</taxon>
        <taxon>Dikarya</taxon>
        <taxon>Ascomycota</taxon>
        <taxon>Pezizomycotina</taxon>
        <taxon>Dothideomycetes</taxon>
        <taxon>Dothideomycetes incertae sedis</taxon>
        <taxon>Botryosphaeriales</taxon>
        <taxon>Botryosphaeriaceae</taxon>
        <taxon>Diplodia</taxon>
    </lineage>
</organism>
<dbReference type="RefSeq" id="XP_020133530.1">
    <property type="nucleotide sequence ID" value="XM_020278668.1"/>
</dbReference>